<dbReference type="EMBL" id="BAABKM010000002">
    <property type="protein sequence ID" value="GAA4700228.1"/>
    <property type="molecule type" value="Genomic_DNA"/>
</dbReference>
<comment type="caution">
    <text evidence="2">The sequence shown here is derived from an EMBL/GenBank/DDBJ whole genome shotgun (WGS) entry which is preliminary data.</text>
</comment>
<gene>
    <name evidence="2" type="ORF">GCM10023349_16080</name>
</gene>
<dbReference type="RefSeq" id="WP_345520723.1">
    <property type="nucleotide sequence ID" value="NZ_BAABKM010000002.1"/>
</dbReference>
<protein>
    <recommendedName>
        <fullName evidence="4">CHAP domain-containing protein</fullName>
    </recommendedName>
</protein>
<proteinExistence type="predicted"/>
<reference evidence="3" key="1">
    <citation type="journal article" date="2019" name="Int. J. Syst. Evol. Microbiol.">
        <title>The Global Catalogue of Microorganisms (GCM) 10K type strain sequencing project: providing services to taxonomists for standard genome sequencing and annotation.</title>
        <authorList>
            <consortium name="The Broad Institute Genomics Platform"/>
            <consortium name="The Broad Institute Genome Sequencing Center for Infectious Disease"/>
            <person name="Wu L."/>
            <person name="Ma J."/>
        </authorList>
    </citation>
    <scope>NUCLEOTIDE SEQUENCE [LARGE SCALE GENOMIC DNA]</scope>
    <source>
        <strain evidence="3">JCM 18531</strain>
    </source>
</reference>
<keyword evidence="3" id="KW-1185">Reference proteome</keyword>
<organism evidence="2 3">
    <name type="scientific">Nocardioides conyzicola</name>
    <dbReference type="NCBI Taxonomy" id="1651781"/>
    <lineage>
        <taxon>Bacteria</taxon>
        <taxon>Bacillati</taxon>
        <taxon>Actinomycetota</taxon>
        <taxon>Actinomycetes</taxon>
        <taxon>Propionibacteriales</taxon>
        <taxon>Nocardioidaceae</taxon>
        <taxon>Nocardioides</taxon>
    </lineage>
</organism>
<feature type="compositionally biased region" description="Basic and acidic residues" evidence="1">
    <location>
        <begin position="61"/>
        <end position="76"/>
    </location>
</feature>
<name>A0ABP8X6Y8_9ACTN</name>
<evidence type="ECO:0000313" key="2">
    <source>
        <dbReference type="EMBL" id="GAA4700228.1"/>
    </source>
</evidence>
<sequence>MSASPSSLFDRAATAPARVLVALALVAVTATTVVAGHRHGASAPAASVADAAAEVPPAHEPAVRRDVVSRSGDRRHGATTAAVRRAAPLVRKPIPTMPEARSDAAETVAAAEASAYNIPGHCLGWAREQADIPSRYADAATAWEHARGRHPGDLTPPEGAAVYWLGGSGGHGHVAISVGGGLVRSSDAGGYGVVATVPLRRLTREWHLTYVGWSDSVNGYRIPGVART</sequence>
<accession>A0ABP8X6Y8</accession>
<dbReference type="Proteomes" id="UP001499974">
    <property type="component" value="Unassembled WGS sequence"/>
</dbReference>
<feature type="region of interest" description="Disordered" evidence="1">
    <location>
        <begin position="52"/>
        <end position="81"/>
    </location>
</feature>
<evidence type="ECO:0008006" key="4">
    <source>
        <dbReference type="Google" id="ProtNLM"/>
    </source>
</evidence>
<evidence type="ECO:0000256" key="1">
    <source>
        <dbReference type="SAM" id="MobiDB-lite"/>
    </source>
</evidence>
<evidence type="ECO:0000313" key="3">
    <source>
        <dbReference type="Proteomes" id="UP001499974"/>
    </source>
</evidence>